<comment type="caution">
    <text evidence="4">The sequence shown here is derived from an EMBL/GenBank/DDBJ whole genome shotgun (WGS) entry which is preliminary data.</text>
</comment>
<feature type="compositionally biased region" description="Low complexity" evidence="1">
    <location>
        <begin position="332"/>
        <end position="350"/>
    </location>
</feature>
<feature type="domain" description="INO80 complex subunit 3 N-terminal" evidence="2">
    <location>
        <begin position="34"/>
        <end position="102"/>
    </location>
</feature>
<evidence type="ECO:0000313" key="5">
    <source>
        <dbReference type="Proteomes" id="UP001174694"/>
    </source>
</evidence>
<dbReference type="GO" id="GO:0031011">
    <property type="term" value="C:Ino80 complex"/>
    <property type="evidence" value="ECO:0007669"/>
    <property type="project" value="InterPro"/>
</dbReference>
<protein>
    <submittedName>
        <fullName evidence="4">Uncharacterized protein</fullName>
    </submittedName>
</protein>
<organism evidence="4 5">
    <name type="scientific">Pleurostoma richardsiae</name>
    <dbReference type="NCBI Taxonomy" id="41990"/>
    <lineage>
        <taxon>Eukaryota</taxon>
        <taxon>Fungi</taxon>
        <taxon>Dikarya</taxon>
        <taxon>Ascomycota</taxon>
        <taxon>Pezizomycotina</taxon>
        <taxon>Sordariomycetes</taxon>
        <taxon>Sordariomycetidae</taxon>
        <taxon>Calosphaeriales</taxon>
        <taxon>Pleurostomataceae</taxon>
        <taxon>Pleurostoma</taxon>
    </lineage>
</organism>
<dbReference type="InterPro" id="IPR032742">
    <property type="entry name" value="Iec3_N"/>
</dbReference>
<dbReference type="AlphaFoldDB" id="A0AA38VPL3"/>
<evidence type="ECO:0000256" key="1">
    <source>
        <dbReference type="SAM" id="MobiDB-lite"/>
    </source>
</evidence>
<dbReference type="GO" id="GO:0006338">
    <property type="term" value="P:chromatin remodeling"/>
    <property type="evidence" value="ECO:0007669"/>
    <property type="project" value="InterPro"/>
</dbReference>
<gene>
    <name evidence="4" type="ORF">NKR23_g921</name>
</gene>
<dbReference type="Pfam" id="PF14612">
    <property type="entry name" value="Ino80_Iec3"/>
    <property type="match status" value="1"/>
</dbReference>
<feature type="compositionally biased region" description="Low complexity" evidence="1">
    <location>
        <begin position="441"/>
        <end position="462"/>
    </location>
</feature>
<evidence type="ECO:0000259" key="3">
    <source>
        <dbReference type="Pfam" id="PF24244"/>
    </source>
</evidence>
<feature type="compositionally biased region" description="Low complexity" evidence="1">
    <location>
        <begin position="247"/>
        <end position="263"/>
    </location>
</feature>
<feature type="compositionally biased region" description="Basic and acidic residues" evidence="1">
    <location>
        <begin position="1"/>
        <end position="19"/>
    </location>
</feature>
<dbReference type="Pfam" id="PF24244">
    <property type="entry name" value="Iec3-like_M"/>
    <property type="match status" value="1"/>
</dbReference>
<feature type="region of interest" description="Disordered" evidence="1">
    <location>
        <begin position="286"/>
        <end position="362"/>
    </location>
</feature>
<feature type="compositionally biased region" description="Low complexity" evidence="1">
    <location>
        <begin position="161"/>
        <end position="174"/>
    </location>
</feature>
<name>A0AA38VPL3_9PEZI</name>
<evidence type="ECO:0000313" key="4">
    <source>
        <dbReference type="EMBL" id="KAJ9156276.1"/>
    </source>
</evidence>
<proteinExistence type="predicted"/>
<reference evidence="4" key="1">
    <citation type="submission" date="2022-07" db="EMBL/GenBank/DDBJ databases">
        <title>Fungi with potential for degradation of polypropylene.</title>
        <authorList>
            <person name="Gostincar C."/>
        </authorList>
    </citation>
    <scope>NUCLEOTIDE SEQUENCE</scope>
    <source>
        <strain evidence="4">EXF-13308</strain>
    </source>
</reference>
<evidence type="ECO:0000259" key="2">
    <source>
        <dbReference type="Pfam" id="PF14612"/>
    </source>
</evidence>
<dbReference type="Proteomes" id="UP001174694">
    <property type="component" value="Unassembled WGS sequence"/>
</dbReference>
<feature type="compositionally biased region" description="Gly residues" evidence="1">
    <location>
        <begin position="300"/>
        <end position="310"/>
    </location>
</feature>
<feature type="domain" description="INO80 complex subunit 3-like middle region" evidence="3">
    <location>
        <begin position="130"/>
        <end position="291"/>
    </location>
</feature>
<dbReference type="InterPro" id="IPR055449">
    <property type="entry name" value="Iec3-like_M"/>
</dbReference>
<dbReference type="EMBL" id="JANBVO010000002">
    <property type="protein sequence ID" value="KAJ9156276.1"/>
    <property type="molecule type" value="Genomic_DNA"/>
</dbReference>
<feature type="region of interest" description="Disordered" evidence="1">
    <location>
        <begin position="158"/>
        <end position="187"/>
    </location>
</feature>
<keyword evidence="5" id="KW-1185">Reference proteome</keyword>
<feature type="compositionally biased region" description="Gly residues" evidence="1">
    <location>
        <begin position="228"/>
        <end position="246"/>
    </location>
</feature>
<accession>A0AA38VPL3</accession>
<feature type="region of interest" description="Disordered" evidence="1">
    <location>
        <begin position="223"/>
        <end position="267"/>
    </location>
</feature>
<feature type="region of interest" description="Disordered" evidence="1">
    <location>
        <begin position="375"/>
        <end position="471"/>
    </location>
</feature>
<feature type="compositionally biased region" description="Low complexity" evidence="1">
    <location>
        <begin position="375"/>
        <end position="398"/>
    </location>
</feature>
<feature type="region of interest" description="Disordered" evidence="1">
    <location>
        <begin position="1"/>
        <end position="28"/>
    </location>
</feature>
<sequence>MEDDAHGSSRDDHDVKAEEGSADVEMVDSKPKYKSWKKKYRKMRVKFDECMTEGEELYRLEQKALSKAKQLAVFNDRLLALLLDINNSHQIPTDKRIDLRLDAPVSPADPDEAPVLELDKEPLDGPQPGKSLQQLLREVPHLDYAATAERFPDRTADLEAPVDSPAAPAAAAADPSRRPHPPTFLTADDIDNYTYEVDLAVAARRRADAGDELELLPTMAPLARENGASGGTGGANGTAGGGGSGAAAGRDTPGPAGSGASSSRDFALRNPTSVYNWLRKNAPKVFLQDEENASEKKGRGGGGGGGGGHGGGDDDDNHTPRGGARSRKSAGGERAASSRGARSSKRASAAHSRDKRKSVDDSMEYLDDELGFLDAAGTPTAAGASGERGAGAAAAGAAGSTGKGGAKRKRQADDDPGYRPKGGSNRPTKKKRKSLGGADGDGTAATPTAATKRARKSAGAASVAEDSVMED</sequence>